<keyword evidence="4" id="KW-0547">Nucleotide-binding</keyword>
<evidence type="ECO:0000256" key="1">
    <source>
        <dbReference type="ARBA" id="ARBA00012513"/>
    </source>
</evidence>
<dbReference type="Pfam" id="PF00069">
    <property type="entry name" value="Pkinase"/>
    <property type="match status" value="1"/>
</dbReference>
<comment type="caution">
    <text evidence="10">The sequence shown here is derived from an EMBL/GenBank/DDBJ whole genome shotgun (WGS) entry which is preliminary data.</text>
</comment>
<dbReference type="GO" id="GO:0005524">
    <property type="term" value="F:ATP binding"/>
    <property type="evidence" value="ECO:0007669"/>
    <property type="project" value="UniProtKB-KW"/>
</dbReference>
<keyword evidence="5" id="KW-0418">Kinase</keyword>
<dbReference type="InterPro" id="IPR000719">
    <property type="entry name" value="Prot_kinase_dom"/>
</dbReference>
<name>A0A8X7Z2R1_POPTO</name>
<feature type="domain" description="Protein kinase" evidence="9">
    <location>
        <begin position="1"/>
        <end position="84"/>
    </location>
</feature>
<dbReference type="EMBL" id="JAAWWB010000017">
    <property type="protein sequence ID" value="KAG6763273.1"/>
    <property type="molecule type" value="Genomic_DNA"/>
</dbReference>
<protein>
    <recommendedName>
        <fullName evidence="1">non-specific serine/threonine protein kinase</fullName>
        <ecNumber evidence="1">2.7.11.1</ecNumber>
    </recommendedName>
</protein>
<keyword evidence="2" id="KW-0723">Serine/threonine-protein kinase</keyword>
<evidence type="ECO:0000259" key="9">
    <source>
        <dbReference type="PROSITE" id="PS50011"/>
    </source>
</evidence>
<evidence type="ECO:0000256" key="8">
    <source>
        <dbReference type="ARBA" id="ARBA00048679"/>
    </source>
</evidence>
<evidence type="ECO:0000256" key="2">
    <source>
        <dbReference type="ARBA" id="ARBA00022527"/>
    </source>
</evidence>
<accession>A0A8X7Z2R1</accession>
<evidence type="ECO:0000313" key="11">
    <source>
        <dbReference type="Proteomes" id="UP000886885"/>
    </source>
</evidence>
<keyword evidence="6" id="KW-0067">ATP-binding</keyword>
<reference evidence="10" key="1">
    <citation type="journal article" date="2020" name="bioRxiv">
        <title>Hybrid origin of Populus tomentosa Carr. identified through genome sequencing and phylogenomic analysis.</title>
        <authorList>
            <person name="An X."/>
            <person name="Gao K."/>
            <person name="Chen Z."/>
            <person name="Li J."/>
            <person name="Yang X."/>
            <person name="Yang X."/>
            <person name="Zhou J."/>
            <person name="Guo T."/>
            <person name="Zhao T."/>
            <person name="Huang S."/>
            <person name="Miao D."/>
            <person name="Khan W.U."/>
            <person name="Rao P."/>
            <person name="Ye M."/>
            <person name="Lei B."/>
            <person name="Liao W."/>
            <person name="Wang J."/>
            <person name="Ji L."/>
            <person name="Li Y."/>
            <person name="Guo B."/>
            <person name="Mustafa N.S."/>
            <person name="Li S."/>
            <person name="Yun Q."/>
            <person name="Keller S.R."/>
            <person name="Mao J."/>
            <person name="Zhang R."/>
            <person name="Strauss S.H."/>
        </authorList>
    </citation>
    <scope>NUCLEOTIDE SEQUENCE</scope>
    <source>
        <strain evidence="10">GM15</strain>
        <tissue evidence="10">Leaf</tissue>
    </source>
</reference>
<dbReference type="OrthoDB" id="1675360at2759"/>
<dbReference type="AlphaFoldDB" id="A0A8X7Z2R1"/>
<evidence type="ECO:0000256" key="4">
    <source>
        <dbReference type="ARBA" id="ARBA00022741"/>
    </source>
</evidence>
<sequence>MIFCFLLWNSGVLLYEMLYGRTPFRGKNRQKTFANILHKDLTFPSSIPVSLTARQLINALLNRDPAIRLGSKTGANEIKQHPFFRGINWPLIRCMNPPLVEAPLQLISTDPKAKDVTWEDDGVPVQSMDLELF</sequence>
<dbReference type="PANTHER" id="PTHR45637">
    <property type="entry name" value="FLIPPASE KINASE 1-RELATED"/>
    <property type="match status" value="1"/>
</dbReference>
<dbReference type="PROSITE" id="PS50011">
    <property type="entry name" value="PROTEIN_KINASE_DOM"/>
    <property type="match status" value="1"/>
</dbReference>
<comment type="catalytic activity">
    <reaction evidence="7">
        <text>L-threonyl-[protein] + ATP = O-phospho-L-threonyl-[protein] + ADP + H(+)</text>
        <dbReference type="Rhea" id="RHEA:46608"/>
        <dbReference type="Rhea" id="RHEA-COMP:11060"/>
        <dbReference type="Rhea" id="RHEA-COMP:11605"/>
        <dbReference type="ChEBI" id="CHEBI:15378"/>
        <dbReference type="ChEBI" id="CHEBI:30013"/>
        <dbReference type="ChEBI" id="CHEBI:30616"/>
        <dbReference type="ChEBI" id="CHEBI:61977"/>
        <dbReference type="ChEBI" id="CHEBI:456216"/>
        <dbReference type="EC" id="2.7.11.1"/>
    </reaction>
</comment>
<evidence type="ECO:0000256" key="6">
    <source>
        <dbReference type="ARBA" id="ARBA00022840"/>
    </source>
</evidence>
<evidence type="ECO:0000256" key="3">
    <source>
        <dbReference type="ARBA" id="ARBA00022679"/>
    </source>
</evidence>
<dbReference type="EC" id="2.7.11.1" evidence="1"/>
<evidence type="ECO:0000313" key="10">
    <source>
        <dbReference type="EMBL" id="KAG6763273.1"/>
    </source>
</evidence>
<organism evidence="10 11">
    <name type="scientific">Populus tomentosa</name>
    <name type="common">Chinese white poplar</name>
    <dbReference type="NCBI Taxonomy" id="118781"/>
    <lineage>
        <taxon>Eukaryota</taxon>
        <taxon>Viridiplantae</taxon>
        <taxon>Streptophyta</taxon>
        <taxon>Embryophyta</taxon>
        <taxon>Tracheophyta</taxon>
        <taxon>Spermatophyta</taxon>
        <taxon>Magnoliopsida</taxon>
        <taxon>eudicotyledons</taxon>
        <taxon>Gunneridae</taxon>
        <taxon>Pentapetalae</taxon>
        <taxon>rosids</taxon>
        <taxon>fabids</taxon>
        <taxon>Malpighiales</taxon>
        <taxon>Salicaceae</taxon>
        <taxon>Saliceae</taxon>
        <taxon>Populus</taxon>
    </lineage>
</organism>
<evidence type="ECO:0000256" key="5">
    <source>
        <dbReference type="ARBA" id="ARBA00022777"/>
    </source>
</evidence>
<dbReference type="GO" id="GO:0004674">
    <property type="term" value="F:protein serine/threonine kinase activity"/>
    <property type="evidence" value="ECO:0007669"/>
    <property type="project" value="UniProtKB-KW"/>
</dbReference>
<proteinExistence type="predicted"/>
<dbReference type="Proteomes" id="UP000886885">
    <property type="component" value="Chromosome 9A"/>
</dbReference>
<comment type="catalytic activity">
    <reaction evidence="8">
        <text>L-seryl-[protein] + ATP = O-phospho-L-seryl-[protein] + ADP + H(+)</text>
        <dbReference type="Rhea" id="RHEA:17989"/>
        <dbReference type="Rhea" id="RHEA-COMP:9863"/>
        <dbReference type="Rhea" id="RHEA-COMP:11604"/>
        <dbReference type="ChEBI" id="CHEBI:15378"/>
        <dbReference type="ChEBI" id="CHEBI:29999"/>
        <dbReference type="ChEBI" id="CHEBI:30616"/>
        <dbReference type="ChEBI" id="CHEBI:83421"/>
        <dbReference type="ChEBI" id="CHEBI:456216"/>
        <dbReference type="EC" id="2.7.11.1"/>
    </reaction>
</comment>
<evidence type="ECO:0000256" key="7">
    <source>
        <dbReference type="ARBA" id="ARBA00047899"/>
    </source>
</evidence>
<keyword evidence="11" id="KW-1185">Reference proteome</keyword>
<gene>
    <name evidence="10" type="ORF">POTOM_033813</name>
</gene>
<keyword evidence="3" id="KW-0808">Transferase</keyword>